<gene>
    <name evidence="2" type="ORF">KL86APRO_12535</name>
</gene>
<evidence type="ECO:0000259" key="1">
    <source>
        <dbReference type="Pfam" id="PF04233"/>
    </source>
</evidence>
<proteinExistence type="predicted"/>
<dbReference type="Pfam" id="PF04233">
    <property type="entry name" value="Phage_Mu_F"/>
    <property type="match status" value="1"/>
</dbReference>
<reference evidence="2" key="1">
    <citation type="submission" date="2016-04" db="EMBL/GenBank/DDBJ databases">
        <authorList>
            <person name="Evans L.H."/>
            <person name="Alamgir A."/>
            <person name="Owens N."/>
            <person name="Weber N.D."/>
            <person name="Virtaneva K."/>
            <person name="Barbian K."/>
            <person name="Babar A."/>
            <person name="Rosenke K."/>
        </authorList>
    </citation>
    <scope>NUCLEOTIDE SEQUENCE</scope>
    <source>
        <strain evidence="2">86</strain>
    </source>
</reference>
<sequence length="285" mass="31891">MAALAFGSSPSPETMAYLKHKGWKPGFSYKDVWGEEHAFAFTVAKAMELDVLKAIREALEKALEEGVPFERFQAELEPRLRDLGWWGVKEMTDPQTGEVLEAQLGSPRRLRTIYWANTRSARAAGQWDRAQRTKAALPYLLYELGPSERHRPHHADKAGLILPVDDTFWDAWMPQNGWGCKCRVRQIGEAEAARRGGVDNAPLVPLRAWRNSRTGEVLQVPQGLDPAWATNPGRNRQQNLDRMLADKLAALPPDLREVAVKDLRASGRADGALDLLSGVEPQEKP</sequence>
<evidence type="ECO:0000313" key="2">
    <source>
        <dbReference type="EMBL" id="SBW09183.1"/>
    </source>
</evidence>
<dbReference type="EMBL" id="FLUO01000001">
    <property type="protein sequence ID" value="SBW09183.1"/>
    <property type="molecule type" value="Genomic_DNA"/>
</dbReference>
<protein>
    <submittedName>
        <fullName evidence="2">F protein</fullName>
    </submittedName>
</protein>
<name>A0A212KBY5_9PROT</name>
<dbReference type="AlphaFoldDB" id="A0A212KBY5"/>
<accession>A0A212KBY5</accession>
<organism evidence="2">
    <name type="scientific">uncultured Alphaproteobacteria bacterium</name>
    <dbReference type="NCBI Taxonomy" id="91750"/>
    <lineage>
        <taxon>Bacteria</taxon>
        <taxon>Pseudomonadati</taxon>
        <taxon>Pseudomonadota</taxon>
        <taxon>Alphaproteobacteria</taxon>
        <taxon>environmental samples</taxon>
    </lineage>
</organism>
<feature type="domain" description="Phage head morphogenesis" evidence="1">
    <location>
        <begin position="54"/>
        <end position="184"/>
    </location>
</feature>
<dbReference type="InterPro" id="IPR006528">
    <property type="entry name" value="Phage_head_morphogenesis_dom"/>
</dbReference>